<dbReference type="Proteomes" id="UP000246702">
    <property type="component" value="Unassembled WGS sequence"/>
</dbReference>
<protein>
    <submittedName>
        <fullName evidence="1">Uncharacterized protein</fullName>
    </submittedName>
</protein>
<comment type="caution">
    <text evidence="1">The sequence shown here is derived from an EMBL/GenBank/DDBJ whole genome shotgun (WGS) entry which is preliminary data.</text>
</comment>
<name>A0A317XE31_9EURO</name>
<accession>A0A317XE31</accession>
<gene>
    <name evidence="1" type="ORF">BO94DRAFT_453306</name>
</gene>
<evidence type="ECO:0000313" key="2">
    <source>
        <dbReference type="Proteomes" id="UP000246702"/>
    </source>
</evidence>
<keyword evidence="2" id="KW-1185">Reference proteome</keyword>
<dbReference type="GeneID" id="37109702"/>
<feature type="non-terminal residue" evidence="1">
    <location>
        <position position="1"/>
    </location>
</feature>
<proteinExistence type="predicted"/>
<organism evidence="1 2">
    <name type="scientific">Aspergillus sclerotioniger CBS 115572</name>
    <dbReference type="NCBI Taxonomy" id="1450535"/>
    <lineage>
        <taxon>Eukaryota</taxon>
        <taxon>Fungi</taxon>
        <taxon>Dikarya</taxon>
        <taxon>Ascomycota</taxon>
        <taxon>Pezizomycotina</taxon>
        <taxon>Eurotiomycetes</taxon>
        <taxon>Eurotiomycetidae</taxon>
        <taxon>Eurotiales</taxon>
        <taxon>Aspergillaceae</taxon>
        <taxon>Aspergillus</taxon>
        <taxon>Aspergillus subgen. Circumdati</taxon>
    </lineage>
</organism>
<reference evidence="1 2" key="1">
    <citation type="submission" date="2016-12" db="EMBL/GenBank/DDBJ databases">
        <title>The genomes of Aspergillus section Nigri reveals drivers in fungal speciation.</title>
        <authorList>
            <consortium name="DOE Joint Genome Institute"/>
            <person name="Vesth T.C."/>
            <person name="Nybo J."/>
            <person name="Theobald S."/>
            <person name="Brandl J."/>
            <person name="Frisvad J.C."/>
            <person name="Nielsen K.F."/>
            <person name="Lyhne E.K."/>
            <person name="Kogle M.E."/>
            <person name="Kuo A."/>
            <person name="Riley R."/>
            <person name="Clum A."/>
            <person name="Nolan M."/>
            <person name="Lipzen A."/>
            <person name="Salamov A."/>
            <person name="Henrissat B."/>
            <person name="Wiebenga A."/>
            <person name="De Vries R.P."/>
            <person name="Grigoriev I.V."/>
            <person name="Mortensen U.H."/>
            <person name="Andersen M.R."/>
            <person name="Baker S.E."/>
        </authorList>
    </citation>
    <scope>NUCLEOTIDE SEQUENCE [LARGE SCALE GENOMIC DNA]</scope>
    <source>
        <strain evidence="1 2">CBS 115572</strain>
    </source>
</reference>
<dbReference type="RefSeq" id="XP_025473560.1">
    <property type="nucleotide sequence ID" value="XM_025607559.1"/>
</dbReference>
<sequence length="50" mass="5861">SYIALFTGPYKIIKNISKYEDILLIISKFRIATVIPYLKNIIYNYNTCTL</sequence>
<dbReference type="AlphaFoldDB" id="A0A317XE31"/>
<evidence type="ECO:0000313" key="1">
    <source>
        <dbReference type="EMBL" id="PWY96799.1"/>
    </source>
</evidence>
<dbReference type="OrthoDB" id="4494341at2759"/>
<dbReference type="EMBL" id="MSFK01000001">
    <property type="protein sequence ID" value="PWY96799.1"/>
    <property type="molecule type" value="Genomic_DNA"/>
</dbReference>
<dbReference type="STRING" id="1450535.A0A317XE31"/>